<dbReference type="RefSeq" id="XP_023003559.1">
    <property type="nucleotide sequence ID" value="XM_023147791.1"/>
</dbReference>
<keyword evidence="5" id="KW-0811">Translocation</keyword>
<feature type="region of interest" description="Disordered" evidence="8">
    <location>
        <begin position="333"/>
        <end position="397"/>
    </location>
</feature>
<sequence length="508" mass="55225">MAFSLFSTPQPQQPQQLFQSQPQSQPQLFQQSSSLFSQQPQPFQLQQQQQQLQQQQQHQQQQQQQQQQLMQQQQQPQQLFIFTNDKAPASYGTKWADLHPDSQKILLQIEERILEYRDESQRLDQCSRLYDSSVSNDGFELDASRIVQELGGISTSTEHQKVLLQELMISVKGMLWNTEVAIRSFMMIRPRFVHQSTGGATNPAAPTQVPGVTSPLGSSGQPTSTSIVPVFDFYSGLPKKPSPFLQQTVSRFEKYLGECRQWIEELEQLLVQESNRSASNSGSSLFHSLPKIMSNVHEFFIHVAAKVESIHQYIDSMKAAYLADQRRRGDVNNPFLEADRRETARQETVAKRAHPTLHLPANSQPSTQATGLLASSGNHGASTAPQSSTVATPASSAGGLSLFSTPSGPATASSSLFMTPTASVQTSSLFSSSGATAPTSLFGSSSAPLFSSANTPFGSTAPSFGQSASTGGSLFSTPFASGAATGSGASFGATSKSSKPKSRTARRY</sequence>
<keyword evidence="3" id="KW-0509">mRNA transport</keyword>
<gene>
    <name evidence="10" type="primary">LOC111497125</name>
</gene>
<dbReference type="KEGG" id="cmax:111497125"/>
<evidence type="ECO:0000313" key="10">
    <source>
        <dbReference type="RefSeq" id="XP_023003559.1"/>
    </source>
</evidence>
<feature type="compositionally biased region" description="Low complexity" evidence="8">
    <location>
        <begin position="483"/>
        <end position="497"/>
    </location>
</feature>
<keyword evidence="4" id="KW-0653">Protein transport</keyword>
<dbReference type="PANTHER" id="PTHR13437">
    <property type="entry name" value="NUCLEOPORIN P58/P45 NUCLEOPORIN-LIKE PROTEIN 1"/>
    <property type="match status" value="1"/>
</dbReference>
<evidence type="ECO:0000256" key="8">
    <source>
        <dbReference type="SAM" id="MobiDB-lite"/>
    </source>
</evidence>
<organism evidence="9 10">
    <name type="scientific">Cucurbita maxima</name>
    <name type="common">Pumpkin</name>
    <name type="synonym">Winter squash</name>
    <dbReference type="NCBI Taxonomy" id="3661"/>
    <lineage>
        <taxon>Eukaryota</taxon>
        <taxon>Viridiplantae</taxon>
        <taxon>Streptophyta</taxon>
        <taxon>Embryophyta</taxon>
        <taxon>Tracheophyta</taxon>
        <taxon>Spermatophyta</taxon>
        <taxon>Magnoliopsida</taxon>
        <taxon>eudicotyledons</taxon>
        <taxon>Gunneridae</taxon>
        <taxon>Pentapetalae</taxon>
        <taxon>rosids</taxon>
        <taxon>fabids</taxon>
        <taxon>Cucurbitales</taxon>
        <taxon>Cucurbitaceae</taxon>
        <taxon>Cucurbiteae</taxon>
        <taxon>Cucurbita</taxon>
    </lineage>
</organism>
<evidence type="ECO:0000256" key="3">
    <source>
        <dbReference type="ARBA" id="ARBA00022816"/>
    </source>
</evidence>
<dbReference type="Proteomes" id="UP000504608">
    <property type="component" value="Unplaced"/>
</dbReference>
<name>A0A6J1KTN6_CUCMA</name>
<protein>
    <submittedName>
        <fullName evidence="10">Nuclear pore complex protein NUP58-like</fullName>
    </submittedName>
</protein>
<dbReference type="OrthoDB" id="2538017at2759"/>
<feature type="region of interest" description="Disordered" evidence="8">
    <location>
        <begin position="483"/>
        <end position="508"/>
    </location>
</feature>
<evidence type="ECO:0000256" key="6">
    <source>
        <dbReference type="ARBA" id="ARBA00023132"/>
    </source>
</evidence>
<dbReference type="AlphaFoldDB" id="A0A6J1KTN6"/>
<dbReference type="PANTHER" id="PTHR13437:SF2">
    <property type="entry name" value="NUCLEOPORIN P58_P45"/>
    <property type="match status" value="1"/>
</dbReference>
<keyword evidence="6" id="KW-0906">Nuclear pore complex</keyword>
<keyword evidence="2" id="KW-0813">Transport</keyword>
<feature type="compositionally biased region" description="Basic residues" evidence="8">
    <location>
        <begin position="498"/>
        <end position="508"/>
    </location>
</feature>
<keyword evidence="7" id="KW-0539">Nucleus</keyword>
<feature type="region of interest" description="Disordered" evidence="8">
    <location>
        <begin position="1"/>
        <end position="50"/>
    </location>
</feature>
<proteinExistence type="predicted"/>
<dbReference type="GO" id="GO:0005643">
    <property type="term" value="C:nuclear pore"/>
    <property type="evidence" value="ECO:0007669"/>
    <property type="project" value="UniProtKB-SubCell"/>
</dbReference>
<evidence type="ECO:0000313" key="9">
    <source>
        <dbReference type="Proteomes" id="UP000504608"/>
    </source>
</evidence>
<dbReference type="InterPro" id="IPR024882">
    <property type="entry name" value="NUP58/p45/49"/>
</dbReference>
<keyword evidence="9" id="KW-1185">Reference proteome</keyword>
<evidence type="ECO:0000256" key="1">
    <source>
        <dbReference type="ARBA" id="ARBA00004567"/>
    </source>
</evidence>
<dbReference type="GeneID" id="111497125"/>
<accession>A0A6J1KTN6</accession>
<evidence type="ECO:0000256" key="7">
    <source>
        <dbReference type="ARBA" id="ARBA00023242"/>
    </source>
</evidence>
<evidence type="ECO:0000256" key="5">
    <source>
        <dbReference type="ARBA" id="ARBA00023010"/>
    </source>
</evidence>
<feature type="compositionally biased region" description="Polar residues" evidence="8">
    <location>
        <begin position="361"/>
        <end position="395"/>
    </location>
</feature>
<comment type="subcellular location">
    <subcellularLocation>
        <location evidence="1">Nucleus</location>
        <location evidence="1">Nuclear pore complex</location>
    </subcellularLocation>
</comment>
<evidence type="ECO:0000256" key="4">
    <source>
        <dbReference type="ARBA" id="ARBA00022927"/>
    </source>
</evidence>
<dbReference type="GO" id="GO:0008139">
    <property type="term" value="F:nuclear localization sequence binding"/>
    <property type="evidence" value="ECO:0007669"/>
    <property type="project" value="InterPro"/>
</dbReference>
<dbReference type="GO" id="GO:0051028">
    <property type="term" value="P:mRNA transport"/>
    <property type="evidence" value="ECO:0007669"/>
    <property type="project" value="UniProtKB-KW"/>
</dbReference>
<feature type="compositionally biased region" description="Basic and acidic residues" evidence="8">
    <location>
        <begin position="337"/>
        <end position="350"/>
    </location>
</feature>
<reference evidence="10" key="1">
    <citation type="submission" date="2025-08" db="UniProtKB">
        <authorList>
            <consortium name="RefSeq"/>
        </authorList>
    </citation>
    <scope>IDENTIFICATION</scope>
    <source>
        <tissue evidence="10">Young leaves</tissue>
    </source>
</reference>
<dbReference type="Gene3D" id="6.10.140.1350">
    <property type="match status" value="1"/>
</dbReference>
<dbReference type="GO" id="GO:0017056">
    <property type="term" value="F:structural constituent of nuclear pore"/>
    <property type="evidence" value="ECO:0007669"/>
    <property type="project" value="InterPro"/>
</dbReference>
<evidence type="ECO:0000256" key="2">
    <source>
        <dbReference type="ARBA" id="ARBA00022448"/>
    </source>
</evidence>
<dbReference type="GO" id="GO:0015031">
    <property type="term" value="P:protein transport"/>
    <property type="evidence" value="ECO:0007669"/>
    <property type="project" value="UniProtKB-KW"/>
</dbReference>